<evidence type="ECO:0000313" key="3">
    <source>
        <dbReference type="Proteomes" id="UP000010475"/>
    </source>
</evidence>
<dbReference type="KEGG" id="csg:Cylst_3291"/>
<dbReference type="EMBL" id="CP003642">
    <property type="protein sequence ID" value="AFZ25444.1"/>
    <property type="molecule type" value="Genomic_DNA"/>
</dbReference>
<evidence type="ECO:0000313" key="2">
    <source>
        <dbReference type="EMBL" id="AFZ25444.1"/>
    </source>
</evidence>
<dbReference type="CDD" id="cd20699">
    <property type="entry name" value="CdiI_ECL-like"/>
    <property type="match status" value="1"/>
</dbReference>
<dbReference type="STRING" id="56107.Cylst_3291"/>
<dbReference type="InterPro" id="IPR040509">
    <property type="entry name" value="CdiI_C"/>
</dbReference>
<dbReference type="AlphaFoldDB" id="K9X045"/>
<proteinExistence type="predicted"/>
<protein>
    <recommendedName>
        <fullName evidence="1">CdiI C-terminal domain-containing protein</fullName>
    </recommendedName>
</protein>
<evidence type="ECO:0000259" key="1">
    <source>
        <dbReference type="Pfam" id="PF18228"/>
    </source>
</evidence>
<sequence length="148" mass="17981">MNKFDIKFISPPFFSSEYQDKVCLGKIKINDFEESFFSPLSFWTKEKYQEHWRRSIQRMMLNQVANSCLITSMYNPQEANFIVWWLFYRDAKNVHIQNQVLFLQDLVEPFNIQKMYDYIPKRKQYNDEGESISEWKTNILSLESFLNT</sequence>
<dbReference type="Proteomes" id="UP000010475">
    <property type="component" value="Chromosome"/>
</dbReference>
<dbReference type="Gene3D" id="3.30.2450.20">
    <property type="match status" value="1"/>
</dbReference>
<dbReference type="HOGENOM" id="CLU_130965_0_0_3"/>
<dbReference type="OrthoDB" id="3700386at2"/>
<dbReference type="InterPro" id="IPR053755">
    <property type="entry name" value="CDI_immunity_sf"/>
</dbReference>
<accession>K9X045</accession>
<dbReference type="eggNOG" id="ENOG5030XWS">
    <property type="taxonomic scope" value="Bacteria"/>
</dbReference>
<keyword evidence="3" id="KW-1185">Reference proteome</keyword>
<reference evidence="2 3" key="1">
    <citation type="submission" date="2012-06" db="EMBL/GenBank/DDBJ databases">
        <title>Finished chromosome of genome of Cylindrospermum stagnale PCC 7417.</title>
        <authorList>
            <consortium name="US DOE Joint Genome Institute"/>
            <person name="Gugger M."/>
            <person name="Coursin T."/>
            <person name="Rippka R."/>
            <person name="Tandeau De Marsac N."/>
            <person name="Huntemann M."/>
            <person name="Wei C.-L."/>
            <person name="Han J."/>
            <person name="Detter J.C."/>
            <person name="Han C."/>
            <person name="Tapia R."/>
            <person name="Chen A."/>
            <person name="Kyrpides N."/>
            <person name="Mavromatis K."/>
            <person name="Markowitz V."/>
            <person name="Szeto E."/>
            <person name="Ivanova N."/>
            <person name="Pagani I."/>
            <person name="Pati A."/>
            <person name="Goodwin L."/>
            <person name="Nordberg H.P."/>
            <person name="Cantor M.N."/>
            <person name="Hua S.X."/>
            <person name="Woyke T."/>
            <person name="Kerfeld C.A."/>
        </authorList>
    </citation>
    <scope>NUCLEOTIDE SEQUENCE [LARGE SCALE GENOMIC DNA]</scope>
    <source>
        <strain evidence="2 3">PCC 7417</strain>
    </source>
</reference>
<dbReference type="RefSeq" id="WP_015208693.1">
    <property type="nucleotide sequence ID" value="NC_019757.1"/>
</dbReference>
<dbReference type="Pfam" id="PF18228">
    <property type="entry name" value="CdiI_N"/>
    <property type="match status" value="1"/>
</dbReference>
<name>K9X045_9NOST</name>
<feature type="domain" description="CdiI C-terminal" evidence="1">
    <location>
        <begin position="38"/>
        <end position="145"/>
    </location>
</feature>
<gene>
    <name evidence="2" type="ORF">Cylst_3291</name>
</gene>
<organism evidence="2 3">
    <name type="scientific">Cylindrospermum stagnale PCC 7417</name>
    <dbReference type="NCBI Taxonomy" id="56107"/>
    <lineage>
        <taxon>Bacteria</taxon>
        <taxon>Bacillati</taxon>
        <taxon>Cyanobacteriota</taxon>
        <taxon>Cyanophyceae</taxon>
        <taxon>Nostocales</taxon>
        <taxon>Nostocaceae</taxon>
        <taxon>Cylindrospermum</taxon>
    </lineage>
</organism>